<accession>A0A1Z4LUY3</accession>
<protein>
    <recommendedName>
        <fullName evidence="1">Knr4/Smi1-like domain-containing protein</fullName>
    </recommendedName>
</protein>
<dbReference type="Gene3D" id="3.40.1580.10">
    <property type="entry name" value="SMI1/KNR4-like"/>
    <property type="match status" value="1"/>
</dbReference>
<dbReference type="SUPFAM" id="SSF160631">
    <property type="entry name" value="SMI1/KNR4-like"/>
    <property type="match status" value="1"/>
</dbReference>
<dbReference type="SMART" id="SM00860">
    <property type="entry name" value="SMI1_KNR4"/>
    <property type="match status" value="1"/>
</dbReference>
<gene>
    <name evidence="2" type="ORF">NIES267_45540</name>
</gene>
<sequence>MDLTEKLEKLGINSCREEKFSPLSEKEIKRIEIKLGTVFPEDYRQFLATYGESDFEEYAECSTDNGGISPGTFFGKNIEHAISEHKERLPVLMIPINEDAANNLICLSLRKDDFGAIYFQSHSIGWDESGDIENSKLESCFRFADSFSNFICRLVIQ</sequence>
<name>A0A1Z4LUY3_9CYAN</name>
<keyword evidence="3" id="KW-1185">Reference proteome</keyword>
<dbReference type="InterPro" id="IPR037883">
    <property type="entry name" value="Knr4/Smi1-like_sf"/>
</dbReference>
<dbReference type="EMBL" id="AP018227">
    <property type="protein sequence ID" value="BAY85056.1"/>
    <property type="molecule type" value="Genomic_DNA"/>
</dbReference>
<dbReference type="Proteomes" id="UP000218418">
    <property type="component" value="Chromosome"/>
</dbReference>
<evidence type="ECO:0000313" key="2">
    <source>
        <dbReference type="EMBL" id="BAY85056.1"/>
    </source>
</evidence>
<evidence type="ECO:0000313" key="3">
    <source>
        <dbReference type="Proteomes" id="UP000218418"/>
    </source>
</evidence>
<proteinExistence type="predicted"/>
<dbReference type="Pfam" id="PF09346">
    <property type="entry name" value="SMI1_KNR4"/>
    <property type="match status" value="1"/>
</dbReference>
<dbReference type="InterPro" id="IPR018958">
    <property type="entry name" value="Knr4/Smi1-like_dom"/>
</dbReference>
<reference evidence="2 3" key="1">
    <citation type="submission" date="2017-06" db="EMBL/GenBank/DDBJ databases">
        <title>Genome sequencing of cyanobaciteial culture collection at National Institute for Environmental Studies (NIES).</title>
        <authorList>
            <person name="Hirose Y."/>
            <person name="Shimura Y."/>
            <person name="Fujisawa T."/>
            <person name="Nakamura Y."/>
            <person name="Kawachi M."/>
        </authorList>
    </citation>
    <scope>NUCLEOTIDE SEQUENCE [LARGE SCALE GENOMIC DNA]</scope>
    <source>
        <strain evidence="2 3">NIES-267</strain>
    </source>
</reference>
<dbReference type="OrthoDB" id="1077337at2"/>
<feature type="domain" description="Knr4/Smi1-like" evidence="1">
    <location>
        <begin position="22"/>
        <end position="153"/>
    </location>
</feature>
<evidence type="ECO:0000259" key="1">
    <source>
        <dbReference type="SMART" id="SM00860"/>
    </source>
</evidence>
<dbReference type="AlphaFoldDB" id="A0A1Z4LUY3"/>
<organism evidence="2 3">
    <name type="scientific">Calothrix parasitica NIES-267</name>
    <dbReference type="NCBI Taxonomy" id="1973488"/>
    <lineage>
        <taxon>Bacteria</taxon>
        <taxon>Bacillati</taxon>
        <taxon>Cyanobacteriota</taxon>
        <taxon>Cyanophyceae</taxon>
        <taxon>Nostocales</taxon>
        <taxon>Calotrichaceae</taxon>
        <taxon>Calothrix</taxon>
    </lineage>
</organism>